<keyword evidence="5" id="KW-0406">Ion transport</keyword>
<evidence type="ECO:0000256" key="10">
    <source>
        <dbReference type="SAM" id="Phobius"/>
    </source>
</evidence>
<evidence type="ECO:0000256" key="8">
    <source>
        <dbReference type="ARBA" id="ARBA00023214"/>
    </source>
</evidence>
<keyword evidence="9" id="KW-0407">Ion channel</keyword>
<reference evidence="11 12" key="1">
    <citation type="submission" date="2021-03" db="EMBL/GenBank/DDBJ databases">
        <title>Genomic Encyclopedia of Type Strains, Phase IV (KMG-IV): sequencing the most valuable type-strain genomes for metagenomic binning, comparative biology and taxonomic classification.</title>
        <authorList>
            <person name="Goeker M."/>
        </authorList>
    </citation>
    <scope>NUCLEOTIDE SEQUENCE [LARGE SCALE GENOMIC DNA]</scope>
    <source>
        <strain evidence="11 12">DSM 27512</strain>
    </source>
</reference>
<dbReference type="PANTHER" id="PTHR43427:SF6">
    <property type="entry name" value="CHLORIDE CHANNEL PROTEIN CLC-E"/>
    <property type="match status" value="1"/>
</dbReference>
<dbReference type="EMBL" id="JAGGLI010000024">
    <property type="protein sequence ID" value="MBP2028262.1"/>
    <property type="molecule type" value="Genomic_DNA"/>
</dbReference>
<keyword evidence="8" id="KW-0868">Chloride</keyword>
<feature type="transmembrane region" description="Helical" evidence="10">
    <location>
        <begin position="354"/>
        <end position="378"/>
    </location>
</feature>
<feature type="transmembrane region" description="Helical" evidence="10">
    <location>
        <begin position="51"/>
        <end position="69"/>
    </location>
</feature>
<dbReference type="Pfam" id="PF00654">
    <property type="entry name" value="Voltage_CLC"/>
    <property type="match status" value="1"/>
</dbReference>
<dbReference type="Gene3D" id="1.10.3080.10">
    <property type="entry name" value="Clc chloride channel"/>
    <property type="match status" value="1"/>
</dbReference>
<dbReference type="PANTHER" id="PTHR43427">
    <property type="entry name" value="CHLORIDE CHANNEL PROTEIN CLC-E"/>
    <property type="match status" value="1"/>
</dbReference>
<keyword evidence="2" id="KW-0813">Transport</keyword>
<dbReference type="InterPro" id="IPR014743">
    <property type="entry name" value="Cl-channel_core"/>
</dbReference>
<feature type="transmembrane region" description="Helical" evidence="10">
    <location>
        <begin position="185"/>
        <end position="204"/>
    </location>
</feature>
<dbReference type="SUPFAM" id="SSF81340">
    <property type="entry name" value="Clc chloride channel"/>
    <property type="match status" value="1"/>
</dbReference>
<dbReference type="Proteomes" id="UP001314903">
    <property type="component" value="Unassembled WGS sequence"/>
</dbReference>
<name>A0ABS4KKD7_9FIRM</name>
<evidence type="ECO:0000256" key="5">
    <source>
        <dbReference type="ARBA" id="ARBA00023065"/>
    </source>
</evidence>
<keyword evidence="7" id="KW-0869">Chloride channel</keyword>
<keyword evidence="3 10" id="KW-0812">Transmembrane</keyword>
<feature type="transmembrane region" description="Helical" evidence="10">
    <location>
        <begin position="224"/>
        <end position="242"/>
    </location>
</feature>
<dbReference type="InterPro" id="IPR001807">
    <property type="entry name" value="ClC"/>
</dbReference>
<protein>
    <submittedName>
        <fullName evidence="11">CIC family chloride channel protein</fullName>
    </submittedName>
</protein>
<keyword evidence="12" id="KW-1185">Reference proteome</keyword>
<dbReference type="InterPro" id="IPR050368">
    <property type="entry name" value="ClC-type_chloride_channel"/>
</dbReference>
<evidence type="ECO:0000256" key="9">
    <source>
        <dbReference type="ARBA" id="ARBA00023303"/>
    </source>
</evidence>
<evidence type="ECO:0000256" key="4">
    <source>
        <dbReference type="ARBA" id="ARBA00022989"/>
    </source>
</evidence>
<feature type="transmembrane region" description="Helical" evidence="10">
    <location>
        <begin position="149"/>
        <end position="173"/>
    </location>
</feature>
<keyword evidence="4 10" id="KW-1133">Transmembrane helix</keyword>
<sequence length="433" mass="47568">MMNLSYRNFSVLKNIGIALSIGITTSFISVLFNIIIDTGVEGVSLLLRQLPYMYIFFPVLAGIITFYLYKTFLKTDSTGIGIVQVLVELSIINTFLMKPLNVIIKVILSIVTLVFGLSAGRFGPIVHLGSSIGSNIGYKLKMDSETIRLMIGCGAASAIAAVFGMPLFASVFVLEVLFKKQYMNFFAPVVLGSTTSFIISKIFYEGVDYNINIINFNYIDIKVLLLFVFFGFIIGLISIIYIKSIKIFTIFFSKSKSLFRRLVIAGAIVGIIGFIFPLNFEIHSYTTINILKGEFGVYILLSIIALKILTTGITLGSGFVGGNFYPGLTIGAATGILFQSLYSKTMINEYGPLFGVLGIGGMIAGYFNAPLSGIILAIEISKNFNLMFPALIVCSISVSTTFYLYGKDIFSDSFLKIIKDLDKEEIDIEKIKA</sequence>
<feature type="transmembrane region" description="Helical" evidence="10">
    <location>
        <begin position="12"/>
        <end position="36"/>
    </location>
</feature>
<dbReference type="CDD" id="cd00400">
    <property type="entry name" value="Voltage_gated_ClC"/>
    <property type="match status" value="1"/>
</dbReference>
<dbReference type="RefSeq" id="WP_209661316.1">
    <property type="nucleotide sequence ID" value="NZ_JAGGLI010000024.1"/>
</dbReference>
<accession>A0ABS4KKD7</accession>
<comment type="subcellular location">
    <subcellularLocation>
        <location evidence="1">Membrane</location>
        <topology evidence="1">Multi-pass membrane protein</topology>
    </subcellularLocation>
</comment>
<evidence type="ECO:0000256" key="2">
    <source>
        <dbReference type="ARBA" id="ARBA00022448"/>
    </source>
</evidence>
<comment type="caution">
    <text evidence="11">The sequence shown here is derived from an EMBL/GenBank/DDBJ whole genome shotgun (WGS) entry which is preliminary data.</text>
</comment>
<feature type="transmembrane region" description="Helical" evidence="10">
    <location>
        <begin position="295"/>
        <end position="318"/>
    </location>
</feature>
<gene>
    <name evidence="11" type="ORF">J2Z35_002063</name>
</gene>
<evidence type="ECO:0000256" key="1">
    <source>
        <dbReference type="ARBA" id="ARBA00004141"/>
    </source>
</evidence>
<dbReference type="PRINTS" id="PR00762">
    <property type="entry name" value="CLCHANNEL"/>
</dbReference>
<feature type="transmembrane region" description="Helical" evidence="10">
    <location>
        <begin position="102"/>
        <end position="128"/>
    </location>
</feature>
<feature type="transmembrane region" description="Helical" evidence="10">
    <location>
        <begin position="324"/>
        <end position="342"/>
    </location>
</feature>
<proteinExistence type="predicted"/>
<evidence type="ECO:0000313" key="11">
    <source>
        <dbReference type="EMBL" id="MBP2028262.1"/>
    </source>
</evidence>
<feature type="transmembrane region" description="Helical" evidence="10">
    <location>
        <begin position="78"/>
        <end position="96"/>
    </location>
</feature>
<evidence type="ECO:0000256" key="6">
    <source>
        <dbReference type="ARBA" id="ARBA00023136"/>
    </source>
</evidence>
<keyword evidence="6 10" id="KW-0472">Membrane</keyword>
<feature type="transmembrane region" description="Helical" evidence="10">
    <location>
        <begin position="262"/>
        <end position="283"/>
    </location>
</feature>
<evidence type="ECO:0000256" key="3">
    <source>
        <dbReference type="ARBA" id="ARBA00022692"/>
    </source>
</evidence>
<organism evidence="11 12">
    <name type="scientific">Acetoanaerobium pronyense</name>
    <dbReference type="NCBI Taxonomy" id="1482736"/>
    <lineage>
        <taxon>Bacteria</taxon>
        <taxon>Bacillati</taxon>
        <taxon>Bacillota</taxon>
        <taxon>Clostridia</taxon>
        <taxon>Peptostreptococcales</taxon>
        <taxon>Filifactoraceae</taxon>
        <taxon>Acetoanaerobium</taxon>
    </lineage>
</organism>
<feature type="transmembrane region" description="Helical" evidence="10">
    <location>
        <begin position="384"/>
        <end position="406"/>
    </location>
</feature>
<evidence type="ECO:0000256" key="7">
    <source>
        <dbReference type="ARBA" id="ARBA00023173"/>
    </source>
</evidence>
<evidence type="ECO:0000313" key="12">
    <source>
        <dbReference type="Proteomes" id="UP001314903"/>
    </source>
</evidence>